<feature type="compositionally biased region" description="Basic and acidic residues" evidence="3">
    <location>
        <begin position="372"/>
        <end position="387"/>
    </location>
</feature>
<dbReference type="Gene3D" id="2.30.280.10">
    <property type="entry name" value="SRA-YDG"/>
    <property type="match status" value="1"/>
</dbReference>
<dbReference type="GO" id="GO:0061630">
    <property type="term" value="F:ubiquitin protein ligase activity"/>
    <property type="evidence" value="ECO:0007669"/>
    <property type="project" value="TreeGrafter"/>
</dbReference>
<dbReference type="SUPFAM" id="SSF88697">
    <property type="entry name" value="PUA domain-like"/>
    <property type="match status" value="1"/>
</dbReference>
<feature type="region of interest" description="Disordered" evidence="3">
    <location>
        <begin position="422"/>
        <end position="450"/>
    </location>
</feature>
<dbReference type="HOGENOM" id="CLU_573853_0_0_1"/>
<feature type="region of interest" description="Disordered" evidence="3">
    <location>
        <begin position="159"/>
        <end position="294"/>
    </location>
</feature>
<dbReference type="PANTHER" id="PTHR14140:SF27">
    <property type="entry name" value="OS04G0289800 PROTEIN"/>
    <property type="match status" value="1"/>
</dbReference>
<evidence type="ECO:0000256" key="2">
    <source>
        <dbReference type="PROSITE-ProRule" id="PRU00358"/>
    </source>
</evidence>
<feature type="compositionally biased region" description="Basic and acidic residues" evidence="3">
    <location>
        <begin position="230"/>
        <end position="239"/>
    </location>
</feature>
<dbReference type="GO" id="GO:0016567">
    <property type="term" value="P:protein ubiquitination"/>
    <property type="evidence" value="ECO:0007669"/>
    <property type="project" value="TreeGrafter"/>
</dbReference>
<keyword evidence="6" id="KW-1185">Reference proteome</keyword>
<comment type="subcellular location">
    <subcellularLocation>
        <location evidence="2">Nucleus</location>
    </subcellularLocation>
</comment>
<sequence>MAAAVSTSTGKKYGGIPGIPPGTIFPNRKALRASGVHAEVRAGIFAEKYRDGAYAVLLNGGYPDQDHGELIEYVGQGGLDKPGGTQVASQKWDWRNRSLQQSYESRKPVRVVRGYKLDSPYAPEQGFRYDGLYRVIRHIVFTFSSILISVTGLRPKKPAKLARMRREYADQPPLPPPRSPTKAPANIHVFAGGSSQLTANGSSHARAGAGDRTHLESNAGERIAGALIEDEGKSSSRTEGEEDDQRVDDENDSSAMSIEEDECARHSHSVTSPLVARSRMRPTPVASDGVEAEEELEIREILRTSVDEEQDTESSTGKESVRRLCAAMLEAATASELASKTTLSSALLADAREAEETSTDASEEPTGGADETAVKVDEPAREADERQSPSSPPAIDNDLTIAMAELKDFAALFDAAMQRLRDAERAASHSGAPTSSRATPSTASTTRSDFEDTLGDAVAAAASAADLASLAIRRRA</sequence>
<feature type="domain" description="YDG" evidence="4">
    <location>
        <begin position="14"/>
        <end position="157"/>
    </location>
</feature>
<dbReference type="OMA" id="AGDEQIS"/>
<dbReference type="OrthoDB" id="2270193at2759"/>
<dbReference type="AlphaFoldDB" id="D8Q5X5"/>
<evidence type="ECO:0000256" key="3">
    <source>
        <dbReference type="SAM" id="MobiDB-lite"/>
    </source>
</evidence>
<evidence type="ECO:0000313" key="5">
    <source>
        <dbReference type="EMBL" id="EFI97045.1"/>
    </source>
</evidence>
<dbReference type="GO" id="GO:0044027">
    <property type="term" value="P:negative regulation of gene expression via chromosomal CpG island methylation"/>
    <property type="evidence" value="ECO:0007669"/>
    <property type="project" value="TreeGrafter"/>
</dbReference>
<dbReference type="STRING" id="578458.D8Q5X5"/>
<feature type="compositionally biased region" description="Low complexity" evidence="3">
    <location>
        <begin position="432"/>
        <end position="447"/>
    </location>
</feature>
<dbReference type="VEuPathDB" id="FungiDB:SCHCODRAFT_02541235"/>
<dbReference type="InterPro" id="IPR036987">
    <property type="entry name" value="SRA-YDG_sf"/>
</dbReference>
<dbReference type="InterPro" id="IPR045134">
    <property type="entry name" value="UHRF1/2-like"/>
</dbReference>
<gene>
    <name evidence="5" type="ORF">SCHCODRAFT_109369</name>
</gene>
<evidence type="ECO:0000259" key="4">
    <source>
        <dbReference type="PROSITE" id="PS51015"/>
    </source>
</evidence>
<protein>
    <recommendedName>
        <fullName evidence="4">YDG domain-containing protein</fullName>
    </recommendedName>
</protein>
<dbReference type="PANTHER" id="PTHR14140">
    <property type="entry name" value="E3 UBIQUITIN-PROTEIN LIGASE UHRF-RELATED"/>
    <property type="match status" value="1"/>
</dbReference>
<keyword evidence="1 2" id="KW-0539">Nucleus</keyword>
<dbReference type="InParanoid" id="D8Q5X5"/>
<dbReference type="Pfam" id="PF02182">
    <property type="entry name" value="SAD_SRA"/>
    <property type="match status" value="1"/>
</dbReference>
<evidence type="ECO:0000313" key="6">
    <source>
        <dbReference type="Proteomes" id="UP000007431"/>
    </source>
</evidence>
<proteinExistence type="predicted"/>
<dbReference type="InterPro" id="IPR015947">
    <property type="entry name" value="PUA-like_sf"/>
</dbReference>
<dbReference type="SMART" id="SM00466">
    <property type="entry name" value="SRA"/>
    <property type="match status" value="1"/>
</dbReference>
<dbReference type="Proteomes" id="UP000007431">
    <property type="component" value="Unassembled WGS sequence"/>
</dbReference>
<feature type="compositionally biased region" description="Polar residues" evidence="3">
    <location>
        <begin position="193"/>
        <end position="203"/>
    </location>
</feature>
<feature type="region of interest" description="Disordered" evidence="3">
    <location>
        <begin position="348"/>
        <end position="397"/>
    </location>
</feature>
<dbReference type="InterPro" id="IPR003105">
    <property type="entry name" value="SRA_YDG"/>
</dbReference>
<dbReference type="PROSITE" id="PS51015">
    <property type="entry name" value="YDG"/>
    <property type="match status" value="1"/>
</dbReference>
<dbReference type="KEGG" id="scm:SCHCO_02541235"/>
<name>D8Q5X5_SCHCM</name>
<dbReference type="GO" id="GO:0005634">
    <property type="term" value="C:nucleus"/>
    <property type="evidence" value="ECO:0007669"/>
    <property type="project" value="UniProtKB-SubCell"/>
</dbReference>
<accession>D8Q5X5</accession>
<dbReference type="EMBL" id="GL377306">
    <property type="protein sequence ID" value="EFI97045.1"/>
    <property type="molecule type" value="Genomic_DNA"/>
</dbReference>
<evidence type="ECO:0000256" key="1">
    <source>
        <dbReference type="ARBA" id="ARBA00023242"/>
    </source>
</evidence>
<reference evidence="5 6" key="1">
    <citation type="journal article" date="2010" name="Nat. Biotechnol.">
        <title>Genome sequence of the model mushroom Schizophyllum commune.</title>
        <authorList>
            <person name="Ohm R.A."/>
            <person name="de Jong J.F."/>
            <person name="Lugones L.G."/>
            <person name="Aerts A."/>
            <person name="Kothe E."/>
            <person name="Stajich J.E."/>
            <person name="de Vries R.P."/>
            <person name="Record E."/>
            <person name="Levasseur A."/>
            <person name="Baker S.E."/>
            <person name="Bartholomew K.A."/>
            <person name="Coutinho P.M."/>
            <person name="Erdmann S."/>
            <person name="Fowler T.J."/>
            <person name="Gathman A.C."/>
            <person name="Lombard V."/>
            <person name="Henrissat B."/>
            <person name="Knabe N."/>
            <person name="Kuees U."/>
            <person name="Lilly W.W."/>
            <person name="Lindquist E."/>
            <person name="Lucas S."/>
            <person name="Magnuson J.K."/>
            <person name="Piumi F."/>
            <person name="Raudaskoski M."/>
            <person name="Salamov A."/>
            <person name="Schmutz J."/>
            <person name="Schwarze F.W.M.R."/>
            <person name="vanKuyk P.A."/>
            <person name="Horton J.S."/>
            <person name="Grigoriev I.V."/>
            <person name="Woesten H.A.B."/>
        </authorList>
    </citation>
    <scope>NUCLEOTIDE SEQUENCE [LARGE SCALE GENOMIC DNA]</scope>
    <source>
        <strain evidence="6">H4-8 / FGSC 9210</strain>
    </source>
</reference>
<dbReference type="GeneID" id="9596473"/>
<feature type="non-terminal residue" evidence="5">
    <location>
        <position position="476"/>
    </location>
</feature>
<dbReference type="RefSeq" id="XP_003031948.1">
    <property type="nucleotide sequence ID" value="XM_003031902.1"/>
</dbReference>
<feature type="compositionally biased region" description="Acidic residues" evidence="3">
    <location>
        <begin position="240"/>
        <end position="262"/>
    </location>
</feature>
<organism evidence="6">
    <name type="scientific">Schizophyllum commune (strain H4-8 / FGSC 9210)</name>
    <name type="common">Split gill fungus</name>
    <dbReference type="NCBI Taxonomy" id="578458"/>
    <lineage>
        <taxon>Eukaryota</taxon>
        <taxon>Fungi</taxon>
        <taxon>Dikarya</taxon>
        <taxon>Basidiomycota</taxon>
        <taxon>Agaricomycotina</taxon>
        <taxon>Agaricomycetes</taxon>
        <taxon>Agaricomycetidae</taxon>
        <taxon>Agaricales</taxon>
        <taxon>Schizophyllaceae</taxon>
        <taxon>Schizophyllum</taxon>
    </lineage>
</organism>